<dbReference type="EMBL" id="FZOU01000002">
    <property type="protein sequence ID" value="SNS73214.1"/>
    <property type="molecule type" value="Genomic_DNA"/>
</dbReference>
<dbReference type="GO" id="GO:0003723">
    <property type="term" value="F:RNA binding"/>
    <property type="evidence" value="ECO:0007669"/>
    <property type="project" value="UniProtKB-UniRule"/>
</dbReference>
<evidence type="ECO:0000256" key="2">
    <source>
        <dbReference type="ARBA" id="ARBA00022884"/>
    </source>
</evidence>
<gene>
    <name evidence="3" type="primary">khpA</name>
    <name evidence="5" type="ORF">SAMN05421770_102104</name>
</gene>
<keyword evidence="6" id="KW-1185">Reference proteome</keyword>
<sequence>MTETTLLESQGDLANSMVNLVAGMAKALVDNPDRVTVEAVADRDSTMLLLRVAPSDLGKVIGKQGRTARSMRTILGAASMKAQHRFSLDIQQEDGWKKDKSTPPTLEEHQDSDSDE</sequence>
<dbReference type="HAMAP" id="MF_00088">
    <property type="entry name" value="KhpA"/>
    <property type="match status" value="1"/>
</dbReference>
<organism evidence="5 6">
    <name type="scientific">Granulicella rosea</name>
    <dbReference type="NCBI Taxonomy" id="474952"/>
    <lineage>
        <taxon>Bacteria</taxon>
        <taxon>Pseudomonadati</taxon>
        <taxon>Acidobacteriota</taxon>
        <taxon>Terriglobia</taxon>
        <taxon>Terriglobales</taxon>
        <taxon>Acidobacteriaceae</taxon>
        <taxon>Granulicella</taxon>
    </lineage>
</organism>
<dbReference type="PANTHER" id="PTHR34654:SF1">
    <property type="entry name" value="RNA-BINDING PROTEIN KHPA"/>
    <property type="match status" value="1"/>
</dbReference>
<dbReference type="AlphaFoldDB" id="A0A239GYW6"/>
<evidence type="ECO:0000313" key="5">
    <source>
        <dbReference type="EMBL" id="SNS73214.1"/>
    </source>
</evidence>
<dbReference type="GO" id="GO:0009252">
    <property type="term" value="P:peptidoglycan biosynthetic process"/>
    <property type="evidence" value="ECO:0007669"/>
    <property type="project" value="UniProtKB-UniRule"/>
</dbReference>
<dbReference type="PANTHER" id="PTHR34654">
    <property type="entry name" value="UPF0109 PROTEIN SCO5592"/>
    <property type="match status" value="1"/>
</dbReference>
<evidence type="ECO:0000256" key="3">
    <source>
        <dbReference type="HAMAP-Rule" id="MF_00088"/>
    </source>
</evidence>
<keyword evidence="3" id="KW-0133">Cell shape</keyword>
<reference evidence="5 6" key="1">
    <citation type="submission" date="2017-06" db="EMBL/GenBank/DDBJ databases">
        <authorList>
            <person name="Kim H.J."/>
            <person name="Triplett B.A."/>
        </authorList>
    </citation>
    <scope>NUCLEOTIDE SEQUENCE [LARGE SCALE GENOMIC DNA]</scope>
    <source>
        <strain evidence="5 6">DSM 18704</strain>
    </source>
</reference>
<proteinExistence type="inferred from homology"/>
<dbReference type="RefSeq" id="WP_281252317.1">
    <property type="nucleotide sequence ID" value="NZ_FZOU01000002.1"/>
</dbReference>
<feature type="region of interest" description="Disordered" evidence="4">
    <location>
        <begin position="88"/>
        <end position="116"/>
    </location>
</feature>
<dbReference type="GO" id="GO:0008360">
    <property type="term" value="P:regulation of cell shape"/>
    <property type="evidence" value="ECO:0007669"/>
    <property type="project" value="UniProtKB-KW"/>
</dbReference>
<comment type="subunit">
    <text evidence="3">Forms a complex with KhpB.</text>
</comment>
<comment type="function">
    <text evidence="3">A probable RNA chaperone. Forms a complex with KhpB which binds to cellular RNA and controls its expression. Plays a role in peptidoglycan (PG) homeostasis and cell length regulation.</text>
</comment>
<protein>
    <recommendedName>
        <fullName evidence="3">RNA-binding protein KhpA</fullName>
    </recommendedName>
    <alternativeName>
        <fullName evidence="3">KH-domain protein A</fullName>
    </alternativeName>
</protein>
<dbReference type="Proteomes" id="UP000198356">
    <property type="component" value="Unassembled WGS sequence"/>
</dbReference>
<evidence type="ECO:0000313" key="6">
    <source>
        <dbReference type="Proteomes" id="UP000198356"/>
    </source>
</evidence>
<keyword evidence="1 3" id="KW-0963">Cytoplasm</keyword>
<accession>A0A239GYW6</accession>
<keyword evidence="3" id="KW-0143">Chaperone</keyword>
<evidence type="ECO:0000256" key="4">
    <source>
        <dbReference type="SAM" id="MobiDB-lite"/>
    </source>
</evidence>
<dbReference type="InterPro" id="IPR015946">
    <property type="entry name" value="KH_dom-like_a/b"/>
</dbReference>
<evidence type="ECO:0000256" key="1">
    <source>
        <dbReference type="ARBA" id="ARBA00022490"/>
    </source>
</evidence>
<dbReference type="GO" id="GO:0005737">
    <property type="term" value="C:cytoplasm"/>
    <property type="evidence" value="ECO:0007669"/>
    <property type="project" value="UniProtKB-SubCell"/>
</dbReference>
<dbReference type="InterPro" id="IPR020627">
    <property type="entry name" value="KhpA"/>
</dbReference>
<feature type="compositionally biased region" description="Basic and acidic residues" evidence="4">
    <location>
        <begin position="94"/>
        <end position="116"/>
    </location>
</feature>
<dbReference type="SUPFAM" id="SSF54814">
    <property type="entry name" value="Prokaryotic type KH domain (KH-domain type II)"/>
    <property type="match status" value="1"/>
</dbReference>
<comment type="subcellular location">
    <subcellularLocation>
        <location evidence="3">Cytoplasm</location>
    </subcellularLocation>
</comment>
<dbReference type="GO" id="GO:0071555">
    <property type="term" value="P:cell wall organization"/>
    <property type="evidence" value="ECO:0007669"/>
    <property type="project" value="UniProtKB-KW"/>
</dbReference>
<dbReference type="Gene3D" id="3.30.300.20">
    <property type="match status" value="1"/>
</dbReference>
<keyword evidence="3" id="KW-0961">Cell wall biogenesis/degradation</keyword>
<dbReference type="InterPro" id="IPR009019">
    <property type="entry name" value="KH_sf_prok-type"/>
</dbReference>
<dbReference type="Pfam" id="PF13083">
    <property type="entry name" value="KH_KhpA-B"/>
    <property type="match status" value="1"/>
</dbReference>
<keyword evidence="2 3" id="KW-0694">RNA-binding</keyword>
<dbReference type="CDD" id="cd22533">
    <property type="entry name" value="KH-II_YlqC-like"/>
    <property type="match status" value="1"/>
</dbReference>
<name>A0A239GYW6_9BACT</name>
<comment type="similarity">
    <text evidence="3">Belongs to the KhpA RNA-binding protein family.</text>
</comment>